<dbReference type="InterPro" id="IPR042543">
    <property type="entry name" value="AdoMet_synthase_2"/>
</dbReference>
<dbReference type="Gene3D" id="3.30.300.280">
    <property type="entry name" value="S-adenosylmethionine synthetase, C-terminal domain"/>
    <property type="match status" value="1"/>
</dbReference>
<dbReference type="HOGENOM" id="CLU_057642_0_0_2"/>
<dbReference type="NCBIfam" id="NF003363">
    <property type="entry name" value="PRK04439.1-2"/>
    <property type="match status" value="1"/>
</dbReference>
<dbReference type="Gene3D" id="3.30.300.10">
    <property type="match status" value="1"/>
</dbReference>
<sequence length="412" mass="45594">MRNIVIEELKASEVYRQKVEVVERKGLGHPDYICDAIMEQISVNLSQKYLETFGTILHHNIDKGMLVAGQVEGKFLGGRVVSPMRLIIGDRATFEYEGTEIDVSGLAVDTAKEWFSEKLRFVDAESVIYQVELKKGSAELTDIFSRGGKVLGANDTSAAVGYAPLSSTERLVLETERYLNSRGFKKEYPESGEDIKVMGLRHKENVHLTVAAPFVDMYVESEDDYFKKKIELHDRIEEFTAGFAEKERTEPEACICARPTASLNTLDMPGRGMEGIYTTVTGTSAEDADCGEVGRGNRVNGIIPLNRPVSSEAAAGKNPVSHIGKIYNLLSHRIAAEIYRQVPDVSEVYVWLLSEIGTPIDQPQIATAQLIMKKGAADDVEKEAAEVIEKELDDIHSFSMELVAGKRPICAK</sequence>
<organism evidence="1 2">
    <name type="scientific">Methanosarcina mazei Tuc01</name>
    <dbReference type="NCBI Taxonomy" id="1236903"/>
    <lineage>
        <taxon>Archaea</taxon>
        <taxon>Methanobacteriati</taxon>
        <taxon>Methanobacteriota</taxon>
        <taxon>Stenosarchaea group</taxon>
        <taxon>Methanomicrobia</taxon>
        <taxon>Methanosarcinales</taxon>
        <taxon>Methanosarcinaceae</taxon>
        <taxon>Methanosarcina</taxon>
    </lineage>
</organism>
<dbReference type="InterPro" id="IPR027790">
    <property type="entry name" value="AdoMet_synthase_2_family"/>
</dbReference>
<dbReference type="PANTHER" id="PTHR36697">
    <property type="entry name" value="S-ADENOSYLMETHIONINE SYNTHASE"/>
    <property type="match status" value="1"/>
</dbReference>
<evidence type="ECO:0000313" key="2">
    <source>
        <dbReference type="Proteomes" id="UP000011718"/>
    </source>
</evidence>
<name>M1QBA7_METMZ</name>
<evidence type="ECO:0000313" key="1">
    <source>
        <dbReference type="EMBL" id="AGF97473.1"/>
    </source>
</evidence>
<reference evidence="1 2" key="1">
    <citation type="journal article" date="2013" name="Genome Announc.">
        <title>Complete Genome of a Methanosarcina mazei Strain Isolated from Sediment Samples from an Amazonian Flooded Area.</title>
        <authorList>
            <person name="Assis das Gracas D."/>
            <person name="Thiago Juca Ramos R."/>
            <person name="Vieira Araujo A.C."/>
            <person name="Zahlouth R."/>
            <person name="Ribeiro Carneiro A."/>
            <person name="Souza Lopes T."/>
            <person name="Azevedo Barauna R."/>
            <person name="Azevedo V."/>
            <person name="Cruz Schneider M.P."/>
            <person name="Pellizari V.H."/>
            <person name="Silva A."/>
        </authorList>
    </citation>
    <scope>NUCLEOTIDE SEQUENCE [LARGE SCALE GENOMIC DNA]</scope>
    <source>
        <strain evidence="1 2">Tuc01</strain>
    </source>
</reference>
<dbReference type="Proteomes" id="UP000011718">
    <property type="component" value="Chromosome"/>
</dbReference>
<dbReference type="EMBL" id="CP004144">
    <property type="protein sequence ID" value="AGF97473.1"/>
    <property type="molecule type" value="Genomic_DNA"/>
</dbReference>
<dbReference type="NCBIfam" id="NF003366">
    <property type="entry name" value="PRK04439.1-5"/>
    <property type="match status" value="1"/>
</dbReference>
<dbReference type="BioCyc" id="MMAZ1236903:G139K-2052-MONOMER"/>
<gene>
    <name evidence="1" type="ORF">MmTuc01_2145</name>
</gene>
<dbReference type="AlphaFoldDB" id="M1QBA7"/>
<dbReference type="KEGG" id="mmaz:MmTuc01_2145"/>
<dbReference type="Gene3D" id="3.30.300.340">
    <property type="entry name" value="S-adenosylmethionine synthetase, N-terminal domain"/>
    <property type="match status" value="1"/>
</dbReference>
<dbReference type="Pfam" id="PF01941">
    <property type="entry name" value="AdoMet_Synthase"/>
    <property type="match status" value="1"/>
</dbReference>
<dbReference type="PANTHER" id="PTHR36697:SF1">
    <property type="entry name" value="S-ADENOSYLMETHIONINE SYNTHASE"/>
    <property type="match status" value="1"/>
</dbReference>
<accession>M1QBA7</accession>
<proteinExistence type="predicted"/>
<dbReference type="InterPro" id="IPR042544">
    <property type="entry name" value="AdoMet_synthase_3"/>
</dbReference>
<protein>
    <submittedName>
        <fullName evidence="1">Archaeal S-adenosylmethionine synthetase</fullName>
    </submittedName>
</protein>